<dbReference type="InterPro" id="IPR019004">
    <property type="entry name" value="YqeY/Aim41"/>
</dbReference>
<dbReference type="Pfam" id="PF09424">
    <property type="entry name" value="YqeY"/>
    <property type="match status" value="1"/>
</dbReference>
<keyword evidence="3" id="KW-1185">Reference proteome</keyword>
<accession>A0A067SWT0</accession>
<reference evidence="3" key="1">
    <citation type="journal article" date="2014" name="Proc. Natl. Acad. Sci. U.S.A.">
        <title>Extensive sampling of basidiomycete genomes demonstrates inadequacy of the white-rot/brown-rot paradigm for wood decay fungi.</title>
        <authorList>
            <person name="Riley R."/>
            <person name="Salamov A.A."/>
            <person name="Brown D.W."/>
            <person name="Nagy L.G."/>
            <person name="Floudas D."/>
            <person name="Held B.W."/>
            <person name="Levasseur A."/>
            <person name="Lombard V."/>
            <person name="Morin E."/>
            <person name="Otillar R."/>
            <person name="Lindquist E.A."/>
            <person name="Sun H."/>
            <person name="LaButti K.M."/>
            <person name="Schmutz J."/>
            <person name="Jabbour D."/>
            <person name="Luo H."/>
            <person name="Baker S.E."/>
            <person name="Pisabarro A.G."/>
            <person name="Walton J.D."/>
            <person name="Blanchette R.A."/>
            <person name="Henrissat B."/>
            <person name="Martin F."/>
            <person name="Cullen D."/>
            <person name="Hibbett D.S."/>
            <person name="Grigoriev I.V."/>
        </authorList>
    </citation>
    <scope>NUCLEOTIDE SEQUENCE [LARGE SCALE GENOMIC DNA]</scope>
    <source>
        <strain evidence="3">CBS 339.88</strain>
    </source>
</reference>
<evidence type="ECO:0000313" key="2">
    <source>
        <dbReference type="EMBL" id="KDR75390.1"/>
    </source>
</evidence>
<evidence type="ECO:0000313" key="3">
    <source>
        <dbReference type="Proteomes" id="UP000027222"/>
    </source>
</evidence>
<keyword evidence="1" id="KW-0496">Mitochondrion</keyword>
<comment type="subcellular location">
    <subcellularLocation>
        <location evidence="1">Mitochondrion</location>
    </subcellularLocation>
</comment>
<dbReference type="GO" id="GO:0005739">
    <property type="term" value="C:mitochondrion"/>
    <property type="evidence" value="ECO:0007669"/>
    <property type="project" value="UniProtKB-SubCell"/>
</dbReference>
<proteinExistence type="inferred from homology"/>
<dbReference type="Proteomes" id="UP000027222">
    <property type="component" value="Unassembled WGS sequence"/>
</dbReference>
<dbReference type="HOGENOM" id="CLU_079430_1_0_1"/>
<dbReference type="OrthoDB" id="538640at2759"/>
<comment type="similarity">
    <text evidence="1">Belongs to the AIM41 family.</text>
</comment>
<gene>
    <name evidence="1" type="primary">AIM41</name>
    <name evidence="2" type="ORF">GALMADRAFT_249436</name>
</gene>
<evidence type="ECO:0000256" key="1">
    <source>
        <dbReference type="RuleBase" id="RU365099"/>
    </source>
</evidence>
<organism evidence="2 3">
    <name type="scientific">Galerina marginata (strain CBS 339.88)</name>
    <dbReference type="NCBI Taxonomy" id="685588"/>
    <lineage>
        <taxon>Eukaryota</taxon>
        <taxon>Fungi</taxon>
        <taxon>Dikarya</taxon>
        <taxon>Basidiomycota</taxon>
        <taxon>Agaricomycotina</taxon>
        <taxon>Agaricomycetes</taxon>
        <taxon>Agaricomycetidae</taxon>
        <taxon>Agaricales</taxon>
        <taxon>Agaricineae</taxon>
        <taxon>Strophariaceae</taxon>
        <taxon>Galerina</taxon>
    </lineage>
</organism>
<dbReference type="PANTHER" id="PTHR28055:SF1">
    <property type="entry name" value="ALTERED INHERITANCE OF MITOCHONDRIA PROTEIN 41, MITOCHONDRIAL"/>
    <property type="match status" value="1"/>
</dbReference>
<dbReference type="SUPFAM" id="SSF89095">
    <property type="entry name" value="GatB/YqeY motif"/>
    <property type="match status" value="1"/>
</dbReference>
<dbReference type="GO" id="GO:0016884">
    <property type="term" value="F:carbon-nitrogen ligase activity, with glutamine as amido-N-donor"/>
    <property type="evidence" value="ECO:0007669"/>
    <property type="project" value="UniProtKB-UniRule"/>
</dbReference>
<dbReference type="AlphaFoldDB" id="A0A067SWT0"/>
<dbReference type="Gene3D" id="1.10.1510.10">
    <property type="entry name" value="Uncharacterised protein YqeY/AIM41 PF09424, N-terminal domain"/>
    <property type="match status" value="1"/>
</dbReference>
<dbReference type="InterPro" id="IPR003789">
    <property type="entry name" value="Asn/Gln_tRNA_amidoTrase-B-like"/>
</dbReference>
<name>A0A067SWT0_GALM3</name>
<protein>
    <recommendedName>
        <fullName evidence="1">Altered inheritance of mitochondria protein 41</fullName>
    </recommendedName>
</protein>
<dbReference type="PANTHER" id="PTHR28055">
    <property type="entry name" value="ALTERED INHERITANCE OF MITOCHONDRIA PROTEIN 41, MITOCHONDRIAL"/>
    <property type="match status" value="1"/>
</dbReference>
<dbReference type="EMBL" id="KL142381">
    <property type="protein sequence ID" value="KDR75390.1"/>
    <property type="molecule type" value="Genomic_DNA"/>
</dbReference>
<dbReference type="STRING" id="685588.A0A067SWT0"/>
<dbReference type="InterPro" id="IPR042184">
    <property type="entry name" value="YqeY/Aim41_N"/>
</dbReference>
<sequence>MAFLRALRYPRFASYRHYTVATSDIRSRLQYEIKNAMKNRDTSTSMTLRSVMAEINSAEKASKDGGISSLAIASIIRKAVHRRNEAAFKFHEASRLDLKEKEQEEAALLSKFLPPLLSVEDIDTHLRAVLGNLPAGSDLRKSFGLIFKDFYTRVDKSTVDPNLVKQRAQELMNRVSQS</sequence>